<dbReference type="Gene3D" id="1.20.1600.10">
    <property type="entry name" value="Outer membrane efflux proteins (OEP)"/>
    <property type="match status" value="1"/>
</dbReference>
<dbReference type="InterPro" id="IPR003423">
    <property type="entry name" value="OMP_efflux"/>
</dbReference>
<keyword evidence="7" id="KW-0998">Cell outer membrane</keyword>
<dbReference type="AlphaFoldDB" id="A0A9D2GR06"/>
<dbReference type="GO" id="GO:0015562">
    <property type="term" value="F:efflux transmembrane transporter activity"/>
    <property type="evidence" value="ECO:0007669"/>
    <property type="project" value="InterPro"/>
</dbReference>
<evidence type="ECO:0000313" key="11">
    <source>
        <dbReference type="Proteomes" id="UP000824115"/>
    </source>
</evidence>
<proteinExistence type="inferred from homology"/>
<dbReference type="GO" id="GO:0009279">
    <property type="term" value="C:cell outer membrane"/>
    <property type="evidence" value="ECO:0007669"/>
    <property type="project" value="UniProtKB-SubCell"/>
</dbReference>
<dbReference type="Pfam" id="PF02321">
    <property type="entry name" value="OEP"/>
    <property type="match status" value="2"/>
</dbReference>
<dbReference type="EMBL" id="DXAW01000080">
    <property type="protein sequence ID" value="HIZ85664.1"/>
    <property type="molecule type" value="Genomic_DNA"/>
</dbReference>
<reference evidence="10" key="1">
    <citation type="journal article" date="2021" name="PeerJ">
        <title>Extensive microbial diversity within the chicken gut microbiome revealed by metagenomics and culture.</title>
        <authorList>
            <person name="Gilroy R."/>
            <person name="Ravi A."/>
            <person name="Getino M."/>
            <person name="Pursley I."/>
            <person name="Horton D.L."/>
            <person name="Alikhan N.F."/>
            <person name="Baker D."/>
            <person name="Gharbi K."/>
            <person name="Hall N."/>
            <person name="Watson M."/>
            <person name="Adriaenssens E.M."/>
            <person name="Foster-Nyarko E."/>
            <person name="Jarju S."/>
            <person name="Secka A."/>
            <person name="Antonio M."/>
            <person name="Oren A."/>
            <person name="Chaudhuri R.R."/>
            <person name="La Ragione R."/>
            <person name="Hildebrand F."/>
            <person name="Pallen M.J."/>
        </authorList>
    </citation>
    <scope>NUCLEOTIDE SEQUENCE</scope>
    <source>
        <strain evidence="10">Gambia16-554</strain>
    </source>
</reference>
<dbReference type="GO" id="GO:0015288">
    <property type="term" value="F:porin activity"/>
    <property type="evidence" value="ECO:0007669"/>
    <property type="project" value="TreeGrafter"/>
</dbReference>
<dbReference type="SUPFAM" id="SSF56954">
    <property type="entry name" value="Outer membrane efflux proteins (OEP)"/>
    <property type="match status" value="1"/>
</dbReference>
<evidence type="ECO:0000256" key="3">
    <source>
        <dbReference type="ARBA" id="ARBA00022448"/>
    </source>
</evidence>
<dbReference type="InterPro" id="IPR051906">
    <property type="entry name" value="TolC-like"/>
</dbReference>
<keyword evidence="4" id="KW-1134">Transmembrane beta strand</keyword>
<comment type="subcellular location">
    <subcellularLocation>
        <location evidence="1">Cell outer membrane</location>
    </subcellularLocation>
</comment>
<keyword evidence="9" id="KW-0732">Signal</keyword>
<comment type="caution">
    <text evidence="10">The sequence shown here is derived from an EMBL/GenBank/DDBJ whole genome shotgun (WGS) entry which is preliminary data.</text>
</comment>
<dbReference type="PANTHER" id="PTHR30026:SF20">
    <property type="entry name" value="OUTER MEMBRANE PROTEIN TOLC"/>
    <property type="match status" value="1"/>
</dbReference>
<accession>A0A9D2GR06</accession>
<reference evidence="10" key="2">
    <citation type="submission" date="2021-04" db="EMBL/GenBank/DDBJ databases">
        <authorList>
            <person name="Gilroy R."/>
        </authorList>
    </citation>
    <scope>NUCLEOTIDE SEQUENCE</scope>
    <source>
        <strain evidence="10">Gambia16-554</strain>
    </source>
</reference>
<evidence type="ECO:0000256" key="5">
    <source>
        <dbReference type="ARBA" id="ARBA00022692"/>
    </source>
</evidence>
<keyword evidence="8" id="KW-0175">Coiled coil</keyword>
<feature type="coiled-coil region" evidence="8">
    <location>
        <begin position="331"/>
        <end position="358"/>
    </location>
</feature>
<evidence type="ECO:0000256" key="7">
    <source>
        <dbReference type="ARBA" id="ARBA00023237"/>
    </source>
</evidence>
<gene>
    <name evidence="10" type="ORF">IAC04_04155</name>
</gene>
<organism evidence="10 11">
    <name type="scientific">Candidatus Coprenecus stercoravium</name>
    <dbReference type="NCBI Taxonomy" id="2840735"/>
    <lineage>
        <taxon>Bacteria</taxon>
        <taxon>Pseudomonadati</taxon>
        <taxon>Bacteroidota</taxon>
        <taxon>Bacteroidia</taxon>
        <taxon>Bacteroidales</taxon>
        <taxon>Rikenellaceae</taxon>
        <taxon>Rikenellaceae incertae sedis</taxon>
        <taxon>Candidatus Coprenecus</taxon>
    </lineage>
</organism>
<evidence type="ECO:0000256" key="4">
    <source>
        <dbReference type="ARBA" id="ARBA00022452"/>
    </source>
</evidence>
<keyword evidence="5" id="KW-0812">Transmembrane</keyword>
<name>A0A9D2GR06_9BACT</name>
<evidence type="ECO:0000256" key="8">
    <source>
        <dbReference type="SAM" id="Coils"/>
    </source>
</evidence>
<dbReference type="PANTHER" id="PTHR30026">
    <property type="entry name" value="OUTER MEMBRANE PROTEIN TOLC"/>
    <property type="match status" value="1"/>
</dbReference>
<dbReference type="Proteomes" id="UP000824115">
    <property type="component" value="Unassembled WGS sequence"/>
</dbReference>
<keyword evidence="6" id="KW-0472">Membrane</keyword>
<evidence type="ECO:0000256" key="2">
    <source>
        <dbReference type="ARBA" id="ARBA00007613"/>
    </source>
</evidence>
<dbReference type="GO" id="GO:1990281">
    <property type="term" value="C:efflux pump complex"/>
    <property type="evidence" value="ECO:0007669"/>
    <property type="project" value="TreeGrafter"/>
</dbReference>
<feature type="signal peptide" evidence="9">
    <location>
        <begin position="1"/>
        <end position="20"/>
    </location>
</feature>
<evidence type="ECO:0000256" key="1">
    <source>
        <dbReference type="ARBA" id="ARBA00004442"/>
    </source>
</evidence>
<protein>
    <submittedName>
        <fullName evidence="10">TolC family protein</fullName>
    </submittedName>
</protein>
<evidence type="ECO:0000313" key="10">
    <source>
        <dbReference type="EMBL" id="HIZ85664.1"/>
    </source>
</evidence>
<feature type="chain" id="PRO_5038432055" evidence="9">
    <location>
        <begin position="21"/>
        <end position="442"/>
    </location>
</feature>
<sequence>MRKLLMTMAALCCASFLLKAQQEDSTVLRFTLEEAMNYALEHNWDLQNSSLSVRQAEADRWAAIAGMLPQVSGTLDYSNYMGYEMDLGGMMSIAMPPYGSVGVNAAMTVSGAQIVSSLIGKVSMRMADVSYRQSQQEVAEQVRLLYFSALVSEQTVELLRRNLGTVRKLHELSQKSVAAGVAEQVDADQILVQVATLETSINEAERGLEMIYNSMRLQMNVGFDKEIVLTETMDDLMDVEKSLSLLYDDFVMENNFSYQLALQSTELYRQQKNLAGWAYGPTLSAFYQYTGRKYFSDEMTMNMTPPNMIGLTLSVPIFSSGKNFSTFKKAKLEYQKQLNTLENTKMALNIQHRQLKYNLSSAYERYGTQKKNVEVSQAVLDNIGKKYEFGHASSLDVTNATTTLISAQSTYVQAALDYVTAQIELEKLLNKNTYGQSTQEQK</sequence>
<evidence type="ECO:0000256" key="9">
    <source>
        <dbReference type="SAM" id="SignalP"/>
    </source>
</evidence>
<keyword evidence="3" id="KW-0813">Transport</keyword>
<comment type="similarity">
    <text evidence="2">Belongs to the outer membrane factor (OMF) (TC 1.B.17) family.</text>
</comment>
<evidence type="ECO:0000256" key="6">
    <source>
        <dbReference type="ARBA" id="ARBA00023136"/>
    </source>
</evidence>